<accession>A0A6N2K9T0</accession>
<dbReference type="SUPFAM" id="SSF52833">
    <property type="entry name" value="Thioredoxin-like"/>
    <property type="match status" value="1"/>
</dbReference>
<dbReference type="PANTHER" id="PTHR44548">
    <property type="entry name" value="GST N-TERMINAL DOMAIN-CONTAINING PROTEIN"/>
    <property type="match status" value="1"/>
</dbReference>
<dbReference type="Gene3D" id="3.40.30.10">
    <property type="entry name" value="Glutaredoxin"/>
    <property type="match status" value="1"/>
</dbReference>
<dbReference type="PROSITE" id="PS50404">
    <property type="entry name" value="GST_NTER"/>
    <property type="match status" value="1"/>
</dbReference>
<dbReference type="Pfam" id="PF02798">
    <property type="entry name" value="GST_N"/>
    <property type="match status" value="1"/>
</dbReference>
<dbReference type="PANTHER" id="PTHR44548:SF2">
    <property type="entry name" value="GLUTATHIONE S-TRANSFERASE"/>
    <property type="match status" value="1"/>
</dbReference>
<protein>
    <recommendedName>
        <fullName evidence="1">GST N-terminal domain-containing protein</fullName>
    </recommendedName>
</protein>
<dbReference type="InterPro" id="IPR036249">
    <property type="entry name" value="Thioredoxin-like_sf"/>
</dbReference>
<evidence type="ECO:0000259" key="1">
    <source>
        <dbReference type="PROSITE" id="PS50404"/>
    </source>
</evidence>
<evidence type="ECO:0000313" key="2">
    <source>
        <dbReference type="EMBL" id="VFU24810.1"/>
    </source>
</evidence>
<dbReference type="AlphaFoldDB" id="A0A6N2K9T0"/>
<feature type="domain" description="GST N-terminal" evidence="1">
    <location>
        <begin position="1"/>
        <end position="80"/>
    </location>
</feature>
<dbReference type="InterPro" id="IPR004045">
    <property type="entry name" value="Glutathione_S-Trfase_N"/>
</dbReference>
<name>A0A6N2K9T0_SALVM</name>
<reference evidence="2" key="1">
    <citation type="submission" date="2019-03" db="EMBL/GenBank/DDBJ databases">
        <authorList>
            <person name="Mank J."/>
            <person name="Almeida P."/>
        </authorList>
    </citation>
    <scope>NUCLEOTIDE SEQUENCE</scope>
    <source>
        <strain evidence="2">78183</strain>
    </source>
</reference>
<proteinExistence type="predicted"/>
<organism evidence="2">
    <name type="scientific">Salix viminalis</name>
    <name type="common">Common osier</name>
    <name type="synonym">Basket willow</name>
    <dbReference type="NCBI Taxonomy" id="40686"/>
    <lineage>
        <taxon>Eukaryota</taxon>
        <taxon>Viridiplantae</taxon>
        <taxon>Streptophyta</taxon>
        <taxon>Embryophyta</taxon>
        <taxon>Tracheophyta</taxon>
        <taxon>Spermatophyta</taxon>
        <taxon>Magnoliopsida</taxon>
        <taxon>eudicotyledons</taxon>
        <taxon>Gunneridae</taxon>
        <taxon>Pentapetalae</taxon>
        <taxon>rosids</taxon>
        <taxon>fabids</taxon>
        <taxon>Malpighiales</taxon>
        <taxon>Salicaceae</taxon>
        <taxon>Saliceae</taxon>
        <taxon>Salix</taxon>
    </lineage>
</organism>
<dbReference type="EMBL" id="CAADRP010000202">
    <property type="protein sequence ID" value="VFU24810.1"/>
    <property type="molecule type" value="Genomic_DNA"/>
</dbReference>
<gene>
    <name evidence="2" type="ORF">SVIM_LOCUS50491</name>
</gene>
<sequence>MADEVKLFSFWINPHESQIAFAEKGVKYVHSEEDLEEQEYPASSVNPVYKNIPVLIRNGKQVCESLIIVQHIDEMWKDKAPLLPSDLYERTHSIICADFPNVPVFAIGREANKVADWLARASRDHTILMTNS</sequence>